<dbReference type="InterPro" id="IPR036388">
    <property type="entry name" value="WH-like_DNA-bd_sf"/>
</dbReference>
<feature type="non-terminal residue" evidence="1">
    <location>
        <position position="1"/>
    </location>
</feature>
<gene>
    <name evidence="1" type="ORF">S06H3_23297</name>
</gene>
<dbReference type="EMBL" id="BARV01012634">
    <property type="protein sequence ID" value="GAI06036.1"/>
    <property type="molecule type" value="Genomic_DNA"/>
</dbReference>
<proteinExistence type="predicted"/>
<dbReference type="GO" id="GO:0003677">
    <property type="term" value="F:DNA binding"/>
    <property type="evidence" value="ECO:0007669"/>
    <property type="project" value="InterPro"/>
</dbReference>
<evidence type="ECO:0000313" key="1">
    <source>
        <dbReference type="EMBL" id="GAI06036.1"/>
    </source>
</evidence>
<reference evidence="1" key="1">
    <citation type="journal article" date="2014" name="Front. Microbiol.">
        <title>High frequency of phylogenetically diverse reductive dehalogenase-homologous genes in deep subseafloor sedimentary metagenomes.</title>
        <authorList>
            <person name="Kawai M."/>
            <person name="Futagami T."/>
            <person name="Toyoda A."/>
            <person name="Takaki Y."/>
            <person name="Nishi S."/>
            <person name="Hori S."/>
            <person name="Arai W."/>
            <person name="Tsubouchi T."/>
            <person name="Morono Y."/>
            <person name="Uchiyama I."/>
            <person name="Ito T."/>
            <person name="Fujiyama A."/>
            <person name="Inagaki F."/>
            <person name="Takami H."/>
        </authorList>
    </citation>
    <scope>NUCLEOTIDE SEQUENCE</scope>
    <source>
        <strain evidence="1">Expedition CK06-06</strain>
    </source>
</reference>
<organism evidence="1">
    <name type="scientific">marine sediment metagenome</name>
    <dbReference type="NCBI Taxonomy" id="412755"/>
    <lineage>
        <taxon>unclassified sequences</taxon>
        <taxon>metagenomes</taxon>
        <taxon>ecological metagenomes</taxon>
    </lineage>
</organism>
<dbReference type="Gene3D" id="1.10.10.10">
    <property type="entry name" value="Winged helix-like DNA-binding domain superfamily/Winged helix DNA-binding domain"/>
    <property type="match status" value="1"/>
</dbReference>
<comment type="caution">
    <text evidence="1">The sequence shown here is derived from an EMBL/GenBank/DDBJ whole genome shotgun (WGS) entry which is preliminary data.</text>
</comment>
<protein>
    <submittedName>
        <fullName evidence="1">Uncharacterized protein</fullName>
    </submittedName>
</protein>
<dbReference type="SUPFAM" id="SSF46894">
    <property type="entry name" value="C-terminal effector domain of the bipartite response regulators"/>
    <property type="match status" value="1"/>
</dbReference>
<accession>X1LJP0</accession>
<name>X1LJP0_9ZZZZ</name>
<sequence length="190" mass="21280">PKSKDLRCLDILQGIKARTTDPASLLPYQRKLLVPFLMAEGQSTAEIAHLLKVSDRTIERDKQAIREGNAISQDSELANIIAGRLVDEAQICIQRIRKFERDNNCPPAAKIEGEKGCFHIVNSLAERLQSMGYLPIAAKKLEADLTHHMENTLSLDEIESEAQRLQNIKTSLPVKKTKKVKSKTVKQKGK</sequence>
<dbReference type="InterPro" id="IPR016032">
    <property type="entry name" value="Sig_transdc_resp-reg_C-effctor"/>
</dbReference>
<dbReference type="GO" id="GO:0006355">
    <property type="term" value="P:regulation of DNA-templated transcription"/>
    <property type="evidence" value="ECO:0007669"/>
    <property type="project" value="InterPro"/>
</dbReference>
<dbReference type="AlphaFoldDB" id="X1LJP0"/>